<dbReference type="PANTHER" id="PTHR43504">
    <property type="entry name" value="ISOCITRATE DEHYDROGENASE [NADP]"/>
    <property type="match status" value="1"/>
</dbReference>
<dbReference type="GO" id="GO:0006099">
    <property type="term" value="P:tricarboxylic acid cycle"/>
    <property type="evidence" value="ECO:0007669"/>
    <property type="project" value="UniProtKB-KW"/>
</dbReference>
<dbReference type="PANTHER" id="PTHR43504:SF1">
    <property type="entry name" value="ISOCITRATE DEHYDROGENASE [NADP]"/>
    <property type="match status" value="1"/>
</dbReference>
<accession>A0A381N7V6</accession>
<comment type="similarity">
    <text evidence="3">Belongs to the isocitrate and isopropylmalate dehydrogenases family.</text>
</comment>
<comment type="cofactor">
    <cofactor evidence="1">
        <name>Mn(2+)</name>
        <dbReference type="ChEBI" id="CHEBI:29035"/>
    </cofactor>
</comment>
<organism evidence="12">
    <name type="scientific">marine metagenome</name>
    <dbReference type="NCBI Taxonomy" id="408172"/>
    <lineage>
        <taxon>unclassified sequences</taxon>
        <taxon>metagenomes</taxon>
        <taxon>ecological metagenomes</taxon>
    </lineage>
</organism>
<protein>
    <recommendedName>
        <fullName evidence="5">isocitrate dehydrogenase (NADP(+))</fullName>
        <ecNumber evidence="5">1.1.1.42</ecNumber>
    </recommendedName>
</protein>
<feature type="non-terminal residue" evidence="12">
    <location>
        <position position="42"/>
    </location>
</feature>
<sequence>MTESGQKITFDDGQLNVPDQPIIPFIEGDGIGPDIWAASVRV</sequence>
<dbReference type="InterPro" id="IPR004439">
    <property type="entry name" value="Isocitrate_DH_NADP_dimer_prok"/>
</dbReference>
<evidence type="ECO:0000256" key="1">
    <source>
        <dbReference type="ARBA" id="ARBA00001936"/>
    </source>
</evidence>
<keyword evidence="7" id="KW-0479">Metal-binding</keyword>
<keyword evidence="10" id="KW-0560">Oxidoreductase</keyword>
<comment type="cofactor">
    <cofactor evidence="2">
        <name>Mg(2+)</name>
        <dbReference type="ChEBI" id="CHEBI:18420"/>
    </cofactor>
</comment>
<evidence type="ECO:0000256" key="10">
    <source>
        <dbReference type="ARBA" id="ARBA00023002"/>
    </source>
</evidence>
<evidence type="ECO:0000256" key="6">
    <source>
        <dbReference type="ARBA" id="ARBA00022532"/>
    </source>
</evidence>
<evidence type="ECO:0000313" key="12">
    <source>
        <dbReference type="EMBL" id="SUZ49663.1"/>
    </source>
</evidence>
<keyword evidence="9" id="KW-0521">NADP</keyword>
<dbReference type="EC" id="1.1.1.42" evidence="5"/>
<dbReference type="Gene3D" id="3.40.718.10">
    <property type="entry name" value="Isopropylmalate Dehydrogenase"/>
    <property type="match status" value="1"/>
</dbReference>
<name>A0A381N7V6_9ZZZZ</name>
<keyword evidence="11" id="KW-0464">Manganese</keyword>
<evidence type="ECO:0000256" key="9">
    <source>
        <dbReference type="ARBA" id="ARBA00022857"/>
    </source>
</evidence>
<proteinExistence type="inferred from homology"/>
<evidence type="ECO:0000256" key="4">
    <source>
        <dbReference type="ARBA" id="ARBA00011738"/>
    </source>
</evidence>
<keyword evidence="8" id="KW-0460">Magnesium</keyword>
<keyword evidence="6" id="KW-0816">Tricarboxylic acid cycle</keyword>
<dbReference type="SUPFAM" id="SSF53659">
    <property type="entry name" value="Isocitrate/Isopropylmalate dehydrogenase-like"/>
    <property type="match status" value="1"/>
</dbReference>
<evidence type="ECO:0000256" key="7">
    <source>
        <dbReference type="ARBA" id="ARBA00022723"/>
    </source>
</evidence>
<dbReference type="GO" id="GO:0004450">
    <property type="term" value="F:isocitrate dehydrogenase (NADP+) activity"/>
    <property type="evidence" value="ECO:0007669"/>
    <property type="project" value="UniProtKB-EC"/>
</dbReference>
<dbReference type="GO" id="GO:0046872">
    <property type="term" value="F:metal ion binding"/>
    <property type="evidence" value="ECO:0007669"/>
    <property type="project" value="UniProtKB-KW"/>
</dbReference>
<evidence type="ECO:0000256" key="5">
    <source>
        <dbReference type="ARBA" id="ARBA00013013"/>
    </source>
</evidence>
<comment type="subunit">
    <text evidence="4">Homodimer.</text>
</comment>
<evidence type="ECO:0000256" key="8">
    <source>
        <dbReference type="ARBA" id="ARBA00022842"/>
    </source>
</evidence>
<dbReference type="AlphaFoldDB" id="A0A381N7V6"/>
<evidence type="ECO:0000256" key="3">
    <source>
        <dbReference type="ARBA" id="ARBA00007769"/>
    </source>
</evidence>
<evidence type="ECO:0000256" key="2">
    <source>
        <dbReference type="ARBA" id="ARBA00001946"/>
    </source>
</evidence>
<evidence type="ECO:0000256" key="11">
    <source>
        <dbReference type="ARBA" id="ARBA00023211"/>
    </source>
</evidence>
<dbReference type="EMBL" id="UINC01000128">
    <property type="protein sequence ID" value="SUZ49663.1"/>
    <property type="molecule type" value="Genomic_DNA"/>
</dbReference>
<reference evidence="12" key="1">
    <citation type="submission" date="2018-05" db="EMBL/GenBank/DDBJ databases">
        <authorList>
            <person name="Lanie J.A."/>
            <person name="Ng W.-L."/>
            <person name="Kazmierczak K.M."/>
            <person name="Andrzejewski T.M."/>
            <person name="Davidsen T.M."/>
            <person name="Wayne K.J."/>
            <person name="Tettelin H."/>
            <person name="Glass J.I."/>
            <person name="Rusch D."/>
            <person name="Podicherti R."/>
            <person name="Tsui H.-C.T."/>
            <person name="Winkler M.E."/>
        </authorList>
    </citation>
    <scope>NUCLEOTIDE SEQUENCE</scope>
</reference>
<gene>
    <name evidence="12" type="ORF">METZ01_LOCUS2517</name>
</gene>